<evidence type="ECO:0008006" key="4">
    <source>
        <dbReference type="Google" id="ProtNLM"/>
    </source>
</evidence>
<feature type="transmembrane region" description="Helical" evidence="1">
    <location>
        <begin position="70"/>
        <end position="88"/>
    </location>
</feature>
<gene>
    <name evidence="2" type="ORF">RAK27_05775</name>
</gene>
<evidence type="ECO:0000256" key="1">
    <source>
        <dbReference type="SAM" id="Phobius"/>
    </source>
</evidence>
<accession>A0AAW9JU70</accession>
<dbReference type="EMBL" id="JAVBVO010000003">
    <property type="protein sequence ID" value="MDZ5758164.1"/>
    <property type="molecule type" value="Genomic_DNA"/>
</dbReference>
<keyword evidence="1" id="KW-0812">Transmembrane</keyword>
<protein>
    <recommendedName>
        <fullName evidence="4">Integral membrane protein</fullName>
    </recommendedName>
</protein>
<evidence type="ECO:0000313" key="3">
    <source>
        <dbReference type="Proteomes" id="UP001290462"/>
    </source>
</evidence>
<organism evidence="2 3">
    <name type="scientific">Carnobacterium maltaromaticum</name>
    <name type="common">Carnobacterium piscicola</name>
    <dbReference type="NCBI Taxonomy" id="2751"/>
    <lineage>
        <taxon>Bacteria</taxon>
        <taxon>Bacillati</taxon>
        <taxon>Bacillota</taxon>
        <taxon>Bacilli</taxon>
        <taxon>Lactobacillales</taxon>
        <taxon>Carnobacteriaceae</taxon>
        <taxon>Carnobacterium</taxon>
    </lineage>
</organism>
<evidence type="ECO:0000313" key="2">
    <source>
        <dbReference type="EMBL" id="MDZ5758164.1"/>
    </source>
</evidence>
<dbReference type="Proteomes" id="UP001290462">
    <property type="component" value="Unassembled WGS sequence"/>
</dbReference>
<name>A0AAW9JU70_CARML</name>
<sequence length="97" mass="11075">MVAFMFYWFSLLVQVAWIVLSVGLCAMYLNNKENGNLWAFGALNILSMIYSLVVIWIYNTWDFGVTTSSWFIIIVGILAILTVLEFILGREPKTKTA</sequence>
<dbReference type="RefSeq" id="WP_015076603.1">
    <property type="nucleotide sequence ID" value="NZ_CAJGUR010000011.1"/>
</dbReference>
<feature type="transmembrane region" description="Helical" evidence="1">
    <location>
        <begin position="6"/>
        <end position="30"/>
    </location>
</feature>
<feature type="transmembrane region" description="Helical" evidence="1">
    <location>
        <begin position="37"/>
        <end position="58"/>
    </location>
</feature>
<reference evidence="2" key="1">
    <citation type="submission" date="2023-08" db="EMBL/GenBank/DDBJ databases">
        <title>Genomic characterization of piscicolin 126 produced by Carnobacterium maltaromaticum CM22 strain isolated from salmon (Salmo salar).</title>
        <authorList>
            <person name="Gonzalez-Gragera E."/>
            <person name="Garcia-Lopez J.D."/>
            <person name="Teso-Perez C."/>
            <person name="Gimenez-Hernandez I."/>
            <person name="Peralta-Sanchez J.M."/>
            <person name="Valdivia E."/>
            <person name="Montalban-Lopez M."/>
            <person name="Martin-Platero A.M."/>
            <person name="Banos A."/>
            <person name="Martinez-Bueno M."/>
        </authorList>
    </citation>
    <scope>NUCLEOTIDE SEQUENCE</scope>
    <source>
        <strain evidence="2">CM22</strain>
    </source>
</reference>
<dbReference type="AlphaFoldDB" id="A0AAW9JU70"/>
<proteinExistence type="predicted"/>
<keyword evidence="1" id="KW-0472">Membrane</keyword>
<comment type="caution">
    <text evidence="2">The sequence shown here is derived from an EMBL/GenBank/DDBJ whole genome shotgun (WGS) entry which is preliminary data.</text>
</comment>
<keyword evidence="1" id="KW-1133">Transmembrane helix</keyword>